<dbReference type="AlphaFoldDB" id="A0A7C8RNY8"/>
<evidence type="ECO:0000313" key="4">
    <source>
        <dbReference type="Proteomes" id="UP000474640"/>
    </source>
</evidence>
<organism evidence="3 4">
    <name type="scientific">Orbilia oligospora</name>
    <name type="common">Nematode-trapping fungus</name>
    <name type="synonym">Arthrobotrys oligospora</name>
    <dbReference type="NCBI Taxonomy" id="2813651"/>
    <lineage>
        <taxon>Eukaryota</taxon>
        <taxon>Fungi</taxon>
        <taxon>Dikarya</taxon>
        <taxon>Ascomycota</taxon>
        <taxon>Pezizomycotina</taxon>
        <taxon>Orbiliomycetes</taxon>
        <taxon>Orbiliales</taxon>
        <taxon>Orbiliaceae</taxon>
        <taxon>Orbilia</taxon>
    </lineage>
</organism>
<dbReference type="EMBL" id="JAABOJ010000001">
    <property type="protein sequence ID" value="KAF3291429.1"/>
    <property type="molecule type" value="Genomic_DNA"/>
</dbReference>
<feature type="compositionally biased region" description="Basic and acidic residues" evidence="1">
    <location>
        <begin position="485"/>
        <end position="507"/>
    </location>
</feature>
<feature type="region of interest" description="Disordered" evidence="1">
    <location>
        <begin position="421"/>
        <end position="449"/>
    </location>
</feature>
<evidence type="ECO:0000256" key="1">
    <source>
        <dbReference type="SAM" id="MobiDB-lite"/>
    </source>
</evidence>
<dbReference type="OrthoDB" id="10379402at2759"/>
<feature type="chain" id="PRO_5028965414" evidence="2">
    <location>
        <begin position="22"/>
        <end position="507"/>
    </location>
</feature>
<reference evidence="3 4" key="1">
    <citation type="submission" date="2020-01" db="EMBL/GenBank/DDBJ databases">
        <authorList>
            <person name="Palmer J.M."/>
        </authorList>
    </citation>
    <scope>NUCLEOTIDE SEQUENCE [LARGE SCALE GENOMIC DNA]</scope>
    <source>
        <strain evidence="3 4">TWF970</strain>
    </source>
</reference>
<gene>
    <name evidence="3" type="ORF">TWF970_000642</name>
</gene>
<evidence type="ECO:0000256" key="2">
    <source>
        <dbReference type="SAM" id="SignalP"/>
    </source>
</evidence>
<sequence>MHLQALRIILIGLGLVARASSVPLCHMHPYDENTRGISLEAQMKSPGKGYTITKIDSQNQISIGETESKIEIGVSNPQAQDIFLSNNEATTARKKTDIKSNLTGEQKSENSDFRLYDSGSDFSTERVSTAHLTPQNDILHAVENRKNKGSENSIPREKLRKSIYKREVNEASTLASSTILITAPSSKPVIVTVSTSSSVSAPAISTSPIPLSTAEKVAAEEEKGKSHISNISLRVDVPKSFFIKEVNIKCRAAEITYDASKSSDPRWAALRWPDFQKEYATRGYAIGAINSRRRSCIELCKCDEDGRMVLNPDPVMMRKGSAKRGSGVHHSCSGHINNRFADECALVYGCFCTADLFDNPDLVEGASVADYQAALDGLPETVKSQNEGFRFNAGARTGGLDAWITYTEDLRMFSNRPIQTNDIDSAPPLDEVGPRRVQRPLPPGHVRTSRIYHDYTDPTEPEIDEFGFQNWFGPGDNDFGYPEPQYRDRTKGGRYPKPYDGRKKGGN</sequence>
<feature type="region of interest" description="Disordered" evidence="1">
    <location>
        <begin position="467"/>
        <end position="507"/>
    </location>
</feature>
<dbReference type="Proteomes" id="UP000474640">
    <property type="component" value="Unassembled WGS sequence"/>
</dbReference>
<proteinExistence type="predicted"/>
<accession>A0A7C8RNY8</accession>
<evidence type="ECO:0000313" key="3">
    <source>
        <dbReference type="EMBL" id="KAF3291429.1"/>
    </source>
</evidence>
<protein>
    <submittedName>
        <fullName evidence="3">Uncharacterized protein</fullName>
    </submittedName>
</protein>
<keyword evidence="2" id="KW-0732">Signal</keyword>
<name>A0A7C8RNY8_ORBOL</name>
<comment type="caution">
    <text evidence="3">The sequence shown here is derived from an EMBL/GenBank/DDBJ whole genome shotgun (WGS) entry which is preliminary data.</text>
</comment>
<feature type="signal peptide" evidence="2">
    <location>
        <begin position="1"/>
        <end position="21"/>
    </location>
</feature>